<dbReference type="PANTHER" id="PTHR30446">
    <property type="entry name" value="RECOMBINATION PROTEIN RECR"/>
    <property type="match status" value="1"/>
</dbReference>
<organism evidence="9">
    <name type="scientific">candidate division WOR-3 bacterium</name>
    <dbReference type="NCBI Taxonomy" id="2052148"/>
    <lineage>
        <taxon>Bacteria</taxon>
        <taxon>Bacteria division WOR-3</taxon>
    </lineage>
</organism>
<feature type="domain" description="Toprim" evidence="8">
    <location>
        <begin position="81"/>
        <end position="176"/>
    </location>
</feature>
<protein>
    <recommendedName>
        <fullName evidence="7">Recombination protein RecR</fullName>
    </recommendedName>
</protein>
<comment type="function">
    <text evidence="7">May play a role in DNA repair. It seems to be involved in an RecBC-independent recombinational process of DNA repair. It may act with RecF and RecO.</text>
</comment>
<evidence type="ECO:0000256" key="5">
    <source>
        <dbReference type="ARBA" id="ARBA00023172"/>
    </source>
</evidence>
<dbReference type="InterPro" id="IPR034137">
    <property type="entry name" value="TOPRIM_RecR"/>
</dbReference>
<dbReference type="Gene3D" id="1.10.8.420">
    <property type="entry name" value="RecR Domain 1"/>
    <property type="match status" value="1"/>
</dbReference>
<dbReference type="NCBIfam" id="TIGR00615">
    <property type="entry name" value="recR"/>
    <property type="match status" value="1"/>
</dbReference>
<dbReference type="GO" id="GO:0006310">
    <property type="term" value="P:DNA recombination"/>
    <property type="evidence" value="ECO:0007669"/>
    <property type="project" value="UniProtKB-UniRule"/>
</dbReference>
<dbReference type="PANTHER" id="PTHR30446:SF0">
    <property type="entry name" value="RECOMBINATION PROTEIN RECR"/>
    <property type="match status" value="1"/>
</dbReference>
<keyword evidence="6 7" id="KW-0234">DNA repair</keyword>
<keyword evidence="3 7" id="KW-0863">Zinc-finger</keyword>
<dbReference type="Proteomes" id="UP000886050">
    <property type="component" value="Unassembled WGS sequence"/>
</dbReference>
<evidence type="ECO:0000256" key="6">
    <source>
        <dbReference type="ARBA" id="ARBA00023204"/>
    </source>
</evidence>
<dbReference type="SMART" id="SM00493">
    <property type="entry name" value="TOPRIM"/>
    <property type="match status" value="1"/>
</dbReference>
<evidence type="ECO:0000256" key="4">
    <source>
        <dbReference type="ARBA" id="ARBA00022833"/>
    </source>
</evidence>
<keyword evidence="4 7" id="KW-0862">Zinc</keyword>
<keyword evidence="1 7" id="KW-0479">Metal-binding</keyword>
<evidence type="ECO:0000259" key="8">
    <source>
        <dbReference type="PROSITE" id="PS50880"/>
    </source>
</evidence>
<dbReference type="InterPro" id="IPR015967">
    <property type="entry name" value="Rcmb_RecR_Znf"/>
</dbReference>
<dbReference type="GO" id="GO:0003677">
    <property type="term" value="F:DNA binding"/>
    <property type="evidence" value="ECO:0007669"/>
    <property type="project" value="UniProtKB-UniRule"/>
</dbReference>
<dbReference type="PROSITE" id="PS50880">
    <property type="entry name" value="TOPRIM"/>
    <property type="match status" value="1"/>
</dbReference>
<evidence type="ECO:0000256" key="3">
    <source>
        <dbReference type="ARBA" id="ARBA00022771"/>
    </source>
</evidence>
<dbReference type="Pfam" id="PF02132">
    <property type="entry name" value="RecR_ZnF"/>
    <property type="match status" value="1"/>
</dbReference>
<dbReference type="Pfam" id="PF13662">
    <property type="entry name" value="Toprim_4"/>
    <property type="match status" value="1"/>
</dbReference>
<dbReference type="SUPFAM" id="SSF111304">
    <property type="entry name" value="Recombination protein RecR"/>
    <property type="match status" value="1"/>
</dbReference>
<dbReference type="Pfam" id="PF21176">
    <property type="entry name" value="RecR_HhH"/>
    <property type="match status" value="1"/>
</dbReference>
<reference evidence="9" key="1">
    <citation type="journal article" date="2020" name="mSystems">
        <title>Genome- and Community-Level Interaction Insights into Carbon Utilization and Element Cycling Functions of Hydrothermarchaeota in Hydrothermal Sediment.</title>
        <authorList>
            <person name="Zhou Z."/>
            <person name="Liu Y."/>
            <person name="Xu W."/>
            <person name="Pan J."/>
            <person name="Luo Z.H."/>
            <person name="Li M."/>
        </authorList>
    </citation>
    <scope>NUCLEOTIDE SEQUENCE [LARGE SCALE GENOMIC DNA]</scope>
    <source>
        <strain evidence="9">HyVt-96</strain>
    </source>
</reference>
<dbReference type="InterPro" id="IPR000093">
    <property type="entry name" value="DNA_Rcmb_RecR"/>
</dbReference>
<evidence type="ECO:0000256" key="2">
    <source>
        <dbReference type="ARBA" id="ARBA00022763"/>
    </source>
</evidence>
<dbReference type="EMBL" id="DRTX01000084">
    <property type="protein sequence ID" value="HHF53016.1"/>
    <property type="molecule type" value="Genomic_DNA"/>
</dbReference>
<comment type="similarity">
    <text evidence="7">Belongs to the RecR family.</text>
</comment>
<comment type="caution">
    <text evidence="9">The sequence shown here is derived from an EMBL/GenBank/DDBJ whole genome shotgun (WGS) entry which is preliminary data.</text>
</comment>
<dbReference type="CDD" id="cd01025">
    <property type="entry name" value="TOPRIM_recR"/>
    <property type="match status" value="1"/>
</dbReference>
<keyword evidence="2 7" id="KW-0227">DNA damage</keyword>
<dbReference type="InterPro" id="IPR006171">
    <property type="entry name" value="TOPRIM_dom"/>
</dbReference>
<dbReference type="HAMAP" id="MF_00017">
    <property type="entry name" value="RecR"/>
    <property type="match status" value="1"/>
</dbReference>
<comment type="caution">
    <text evidence="7">Lacks conserved residue(s) required for the propagation of feature annotation.</text>
</comment>
<dbReference type="AlphaFoldDB" id="A0A7V5HPR9"/>
<sequence length="200" mass="22560">MMWIPSSLKKLVENLRKLPGIGERSAYRIAYFLIKYRDVLNDIVDSLKEVDENVNLCKICHGFAEGKDVCPICEDERRDAGILCIVEKPEDVFIVESAGLHGWKYHILGGLLSPVKGVTPDKLNIFDLRDRIKKENFKEIVIALNPNIEAEATANYLIDLLEDMNVVISKIAIGLPQGADIALLDPYTIKESIKGRRRVK</sequence>
<dbReference type="Gene3D" id="3.40.1360.10">
    <property type="match status" value="1"/>
</dbReference>
<evidence type="ECO:0000256" key="1">
    <source>
        <dbReference type="ARBA" id="ARBA00022723"/>
    </source>
</evidence>
<dbReference type="GO" id="GO:0006281">
    <property type="term" value="P:DNA repair"/>
    <property type="evidence" value="ECO:0007669"/>
    <property type="project" value="UniProtKB-UniRule"/>
</dbReference>
<dbReference type="InterPro" id="IPR023627">
    <property type="entry name" value="Rcmb_RecR"/>
</dbReference>
<name>A0A7V5HPR9_UNCW3</name>
<evidence type="ECO:0000313" key="9">
    <source>
        <dbReference type="EMBL" id="HHF53016.1"/>
    </source>
</evidence>
<dbReference type="GO" id="GO:0008270">
    <property type="term" value="F:zinc ion binding"/>
    <property type="evidence" value="ECO:0007669"/>
    <property type="project" value="UniProtKB-KW"/>
</dbReference>
<accession>A0A7V5HPR9</accession>
<keyword evidence="5 7" id="KW-0233">DNA recombination</keyword>
<proteinExistence type="inferred from homology"/>
<gene>
    <name evidence="7 9" type="primary">recR</name>
    <name evidence="9" type="ORF">ENL43_01460</name>
</gene>
<evidence type="ECO:0000256" key="7">
    <source>
        <dbReference type="HAMAP-Rule" id="MF_00017"/>
    </source>
</evidence>